<organism evidence="1 2">
    <name type="scientific">[Myrmecia] bisecta</name>
    <dbReference type="NCBI Taxonomy" id="41462"/>
    <lineage>
        <taxon>Eukaryota</taxon>
        <taxon>Viridiplantae</taxon>
        <taxon>Chlorophyta</taxon>
        <taxon>core chlorophytes</taxon>
        <taxon>Trebouxiophyceae</taxon>
        <taxon>Trebouxiales</taxon>
        <taxon>Trebouxiaceae</taxon>
        <taxon>Myrmecia</taxon>
    </lineage>
</organism>
<accession>A0AAW1R4P9</accession>
<name>A0AAW1R4P9_9CHLO</name>
<dbReference type="GO" id="GO:0031514">
    <property type="term" value="C:motile cilium"/>
    <property type="evidence" value="ECO:0007669"/>
    <property type="project" value="TreeGrafter"/>
</dbReference>
<sequence>MEQCKLEEFLRRKATGQLKIHAYQQRVSVAQQPAQLDSLAAEGAVRFGGVVQLAHAGSFAVLACDVSNKDQCSGDFTCSVSAVPRSGLCDPVARNTFTLAKYQPRRTELEQEPEHEDESVVHYGQKVMLLANPKALEGTALPPDASIMLYSRPVSTTQYAKLSRHQIVGLTSRTSYDAAWTVLTPDPAQRVISEGLPVLAGVPVLLQHCATNQDLCLEGVTFRNDLGEEHEVSGHTAHSNSKRDVCVHANAGKVRGQLEKMEQPANHWLFIGAFAHHDGEDEPQA</sequence>
<evidence type="ECO:0000313" key="2">
    <source>
        <dbReference type="Proteomes" id="UP001489004"/>
    </source>
</evidence>
<dbReference type="AlphaFoldDB" id="A0AAW1R4P9"/>
<dbReference type="Proteomes" id="UP001489004">
    <property type="component" value="Unassembled WGS sequence"/>
</dbReference>
<dbReference type="GO" id="GO:0060271">
    <property type="term" value="P:cilium assembly"/>
    <property type="evidence" value="ECO:0007669"/>
    <property type="project" value="TreeGrafter"/>
</dbReference>
<dbReference type="PANTHER" id="PTHR24274">
    <property type="entry name" value="CILIA- AND FLAGELLA-ASSOCIATED PROTEIN 161"/>
    <property type="match status" value="1"/>
</dbReference>
<proteinExistence type="predicted"/>
<dbReference type="PANTHER" id="PTHR24274:SF1">
    <property type="entry name" value="CILIA- AND FLAGELLA-ASSOCIATED PROTEIN 161"/>
    <property type="match status" value="1"/>
</dbReference>
<dbReference type="EMBL" id="JALJOR010000001">
    <property type="protein sequence ID" value="KAK9828612.1"/>
    <property type="molecule type" value="Genomic_DNA"/>
</dbReference>
<comment type="caution">
    <text evidence="1">The sequence shown here is derived from an EMBL/GenBank/DDBJ whole genome shotgun (WGS) entry which is preliminary data.</text>
</comment>
<evidence type="ECO:0000313" key="1">
    <source>
        <dbReference type="EMBL" id="KAK9828612.1"/>
    </source>
</evidence>
<protein>
    <submittedName>
        <fullName evidence="1">Uncharacterized protein</fullName>
    </submittedName>
</protein>
<dbReference type="Pfam" id="PF24569">
    <property type="entry name" value="CFAP161"/>
    <property type="match status" value="1"/>
</dbReference>
<dbReference type="InterPro" id="IPR055325">
    <property type="entry name" value="CF161"/>
</dbReference>
<keyword evidence="2" id="KW-1185">Reference proteome</keyword>
<reference evidence="1 2" key="1">
    <citation type="journal article" date="2024" name="Nat. Commun.">
        <title>Phylogenomics reveals the evolutionary origins of lichenization in chlorophyte algae.</title>
        <authorList>
            <person name="Puginier C."/>
            <person name="Libourel C."/>
            <person name="Otte J."/>
            <person name="Skaloud P."/>
            <person name="Haon M."/>
            <person name="Grisel S."/>
            <person name="Petersen M."/>
            <person name="Berrin J.G."/>
            <person name="Delaux P.M."/>
            <person name="Dal Grande F."/>
            <person name="Keller J."/>
        </authorList>
    </citation>
    <scope>NUCLEOTIDE SEQUENCE [LARGE SCALE GENOMIC DNA]</scope>
    <source>
        <strain evidence="1 2">SAG 2043</strain>
    </source>
</reference>
<gene>
    <name evidence="1" type="ORF">WJX72_001036</name>
</gene>